<dbReference type="RefSeq" id="WP_259451366.1">
    <property type="nucleotide sequence ID" value="NZ_CP119520.1"/>
</dbReference>
<sequence length="111" mass="12144">MSKVWPGLFRTFTLAARTALARLRKDVHPADAVTHHDAGRSARAGIERRADAFTADIIQIGISFMKVFGRENAEAFFLTAGIEPAVYRRVIAGRFRMVAQDGDADTQGVPA</sequence>
<evidence type="ECO:0000313" key="1">
    <source>
        <dbReference type="EMBL" id="MCS0632332.1"/>
    </source>
</evidence>
<name>A0ABT2C4L1_9BURK</name>
<proteinExistence type="predicted"/>
<dbReference type="EMBL" id="JANUHC010000009">
    <property type="protein sequence ID" value="MCS0632332.1"/>
    <property type="molecule type" value="Genomic_DNA"/>
</dbReference>
<organism evidence="1 2">
    <name type="scientific">Telluria mixta</name>
    <dbReference type="NCBI Taxonomy" id="34071"/>
    <lineage>
        <taxon>Bacteria</taxon>
        <taxon>Pseudomonadati</taxon>
        <taxon>Pseudomonadota</taxon>
        <taxon>Betaproteobacteria</taxon>
        <taxon>Burkholderiales</taxon>
        <taxon>Oxalobacteraceae</taxon>
        <taxon>Telluria group</taxon>
        <taxon>Telluria</taxon>
    </lineage>
</organism>
<accession>A0ABT2C4L1</accession>
<evidence type="ECO:0000313" key="2">
    <source>
        <dbReference type="Proteomes" id="UP001165263"/>
    </source>
</evidence>
<protein>
    <submittedName>
        <fullName evidence="1">Uncharacterized protein</fullName>
    </submittedName>
</protein>
<comment type="caution">
    <text evidence="1">The sequence shown here is derived from an EMBL/GenBank/DDBJ whole genome shotgun (WGS) entry which is preliminary data.</text>
</comment>
<keyword evidence="2" id="KW-1185">Reference proteome</keyword>
<dbReference type="Proteomes" id="UP001165263">
    <property type="component" value="Unassembled WGS sequence"/>
</dbReference>
<gene>
    <name evidence="1" type="ORF">NX786_23660</name>
</gene>
<reference evidence="1" key="1">
    <citation type="submission" date="2022-08" db="EMBL/GenBank/DDBJ databases">
        <title>Reclassification of Massilia species as members of the genera Telluria, Duganella, Pseudoduganella, Mokoshia gen. nov. and Zemynaea gen. nov. using orthogonal and non-orthogonal genome-based approaches.</title>
        <authorList>
            <person name="Bowman J.P."/>
        </authorList>
    </citation>
    <scope>NUCLEOTIDE SEQUENCE</scope>
    <source>
        <strain evidence="1">LMG 11547</strain>
    </source>
</reference>